<dbReference type="GO" id="GO:0020037">
    <property type="term" value="F:heme binding"/>
    <property type="evidence" value="ECO:0007669"/>
    <property type="project" value="InterPro"/>
</dbReference>
<dbReference type="RefSeq" id="WP_090028587.1">
    <property type="nucleotide sequence ID" value="NZ_FNEB01000004.1"/>
</dbReference>
<proteinExistence type="predicted"/>
<gene>
    <name evidence="6" type="ORF">SAMN05421850_104267</name>
</gene>
<keyword evidence="2 4" id="KW-0479">Metal-binding</keyword>
<dbReference type="SUPFAM" id="SSF46626">
    <property type="entry name" value="Cytochrome c"/>
    <property type="match status" value="1"/>
</dbReference>
<dbReference type="STRING" id="490829.SAMN05421850_104267"/>
<dbReference type="OrthoDB" id="335174at2"/>
<evidence type="ECO:0000259" key="5">
    <source>
        <dbReference type="PROSITE" id="PS51007"/>
    </source>
</evidence>
<evidence type="ECO:0000256" key="2">
    <source>
        <dbReference type="ARBA" id="ARBA00022723"/>
    </source>
</evidence>
<dbReference type="Pfam" id="PF13442">
    <property type="entry name" value="Cytochrome_CBB3"/>
    <property type="match status" value="1"/>
</dbReference>
<dbReference type="GO" id="GO:0046872">
    <property type="term" value="F:metal ion binding"/>
    <property type="evidence" value="ECO:0007669"/>
    <property type="project" value="UniProtKB-KW"/>
</dbReference>
<evidence type="ECO:0000256" key="4">
    <source>
        <dbReference type="PROSITE-ProRule" id="PRU00433"/>
    </source>
</evidence>
<dbReference type="InterPro" id="IPR009056">
    <property type="entry name" value="Cyt_c-like_dom"/>
</dbReference>
<dbReference type="Gene3D" id="1.10.760.10">
    <property type="entry name" value="Cytochrome c-like domain"/>
    <property type="match status" value="1"/>
</dbReference>
<dbReference type="PROSITE" id="PS51257">
    <property type="entry name" value="PROKAR_LIPOPROTEIN"/>
    <property type="match status" value="1"/>
</dbReference>
<organism evidence="6 7">
    <name type="scientific">Lutimaribacter saemankumensis</name>
    <dbReference type="NCBI Taxonomy" id="490829"/>
    <lineage>
        <taxon>Bacteria</taxon>
        <taxon>Pseudomonadati</taxon>
        <taxon>Pseudomonadota</taxon>
        <taxon>Alphaproteobacteria</taxon>
        <taxon>Rhodobacterales</taxon>
        <taxon>Roseobacteraceae</taxon>
        <taxon>Lutimaribacter</taxon>
    </lineage>
</organism>
<keyword evidence="3 4" id="KW-0408">Iron</keyword>
<dbReference type="Proteomes" id="UP000199340">
    <property type="component" value="Unassembled WGS sequence"/>
</dbReference>
<dbReference type="GO" id="GO:0009055">
    <property type="term" value="F:electron transfer activity"/>
    <property type="evidence" value="ECO:0007669"/>
    <property type="project" value="InterPro"/>
</dbReference>
<evidence type="ECO:0000313" key="7">
    <source>
        <dbReference type="Proteomes" id="UP000199340"/>
    </source>
</evidence>
<protein>
    <submittedName>
        <fullName evidence="6">Cytochrome c</fullName>
    </submittedName>
</protein>
<keyword evidence="7" id="KW-1185">Reference proteome</keyword>
<dbReference type="EMBL" id="FNEB01000004">
    <property type="protein sequence ID" value="SDI69459.1"/>
    <property type="molecule type" value="Genomic_DNA"/>
</dbReference>
<reference evidence="6 7" key="1">
    <citation type="submission" date="2016-10" db="EMBL/GenBank/DDBJ databases">
        <authorList>
            <person name="de Groot N.N."/>
        </authorList>
    </citation>
    <scope>NUCLEOTIDE SEQUENCE [LARGE SCALE GENOMIC DNA]</scope>
    <source>
        <strain evidence="6 7">DSM 28010</strain>
    </source>
</reference>
<name>A0A1G8MN59_9RHOB</name>
<dbReference type="InterPro" id="IPR036909">
    <property type="entry name" value="Cyt_c-like_dom_sf"/>
</dbReference>
<dbReference type="AlphaFoldDB" id="A0A1G8MN59"/>
<evidence type="ECO:0000313" key="6">
    <source>
        <dbReference type="EMBL" id="SDI69459.1"/>
    </source>
</evidence>
<evidence type="ECO:0000256" key="1">
    <source>
        <dbReference type="ARBA" id="ARBA00022617"/>
    </source>
</evidence>
<keyword evidence="1 4" id="KW-0349">Heme</keyword>
<feature type="domain" description="Cytochrome c" evidence="5">
    <location>
        <begin position="21"/>
        <end position="130"/>
    </location>
</feature>
<dbReference type="PROSITE" id="PS51007">
    <property type="entry name" value="CYTC"/>
    <property type="match status" value="1"/>
</dbReference>
<accession>A0A1G8MN59</accession>
<evidence type="ECO:0000256" key="3">
    <source>
        <dbReference type="ARBA" id="ARBA00023004"/>
    </source>
</evidence>
<sequence length="132" mass="13615">MPRHILAICAALALAGCMTEPQRPPGAKTFASLCSTCHGAGGRGDGPIAGDLPVPPADLTGLAVRNGGAFPRDAVIAKVYGYPGRYHSAIMPEFGPLFDGATVTVTTADGAQVETPRALLDLVDYVQSLQRP</sequence>